<dbReference type="Proteomes" id="UP000431913">
    <property type="component" value="Unassembled WGS sequence"/>
</dbReference>
<reference evidence="1 2" key="1">
    <citation type="submission" date="2019-08" db="EMBL/GenBank/DDBJ databases">
        <title>In-depth cultivation of the pig gut microbiome towards novel bacterial diversity and tailored functional studies.</title>
        <authorList>
            <person name="Wylensek D."/>
            <person name="Hitch T.C.A."/>
            <person name="Clavel T."/>
        </authorList>
    </citation>
    <scope>NUCLEOTIDE SEQUENCE [LARGE SCALE GENOMIC DNA]</scope>
    <source>
        <strain evidence="1 2">WCA3-601-WT-6J</strain>
    </source>
</reference>
<dbReference type="EMBL" id="VUNJ01000010">
    <property type="protein sequence ID" value="MST92324.1"/>
    <property type="molecule type" value="Genomic_DNA"/>
</dbReference>
<organism evidence="1 2">
    <name type="scientific">Ruthenibacterium lactatiformans</name>
    <dbReference type="NCBI Taxonomy" id="1550024"/>
    <lineage>
        <taxon>Bacteria</taxon>
        <taxon>Bacillati</taxon>
        <taxon>Bacillota</taxon>
        <taxon>Clostridia</taxon>
        <taxon>Eubacteriales</taxon>
        <taxon>Oscillospiraceae</taxon>
        <taxon>Ruthenibacterium</taxon>
    </lineage>
</organism>
<evidence type="ECO:0000313" key="2">
    <source>
        <dbReference type="Proteomes" id="UP000431913"/>
    </source>
</evidence>
<dbReference type="AlphaFoldDB" id="A0A6I2U852"/>
<accession>A0A6I2U852</accession>
<comment type="caution">
    <text evidence="1">The sequence shown here is derived from an EMBL/GenBank/DDBJ whole genome shotgun (WGS) entry which is preliminary data.</text>
</comment>
<protein>
    <submittedName>
        <fullName evidence="1">Uncharacterized protein</fullName>
    </submittedName>
</protein>
<gene>
    <name evidence="1" type="ORF">FYJ76_10305</name>
</gene>
<proteinExistence type="predicted"/>
<sequence length="68" mass="7738">MKLTKQYGYRISQGTGKTWSKLLILTVGVLKKFNKSCDTAACRKTIFGIFFVFSLGAATRKSQLLYYF</sequence>
<dbReference type="RefSeq" id="WP_133304508.1">
    <property type="nucleotide sequence ID" value="NZ_CATXDA010000040.1"/>
</dbReference>
<evidence type="ECO:0000313" key="1">
    <source>
        <dbReference type="EMBL" id="MST92324.1"/>
    </source>
</evidence>
<name>A0A6I2U852_9FIRM</name>